<evidence type="ECO:0000313" key="8">
    <source>
        <dbReference type="EMBL" id="OPJ54639.1"/>
    </source>
</evidence>
<evidence type="ECO:0000259" key="7">
    <source>
        <dbReference type="Pfam" id="PF14693"/>
    </source>
</evidence>
<keyword evidence="4 5" id="KW-0687">Ribonucleoprotein</keyword>
<dbReference type="CDD" id="cd00495">
    <property type="entry name" value="Ribosomal_L25_TL5_CTC"/>
    <property type="match status" value="1"/>
</dbReference>
<dbReference type="HAMAP" id="MF_01334">
    <property type="entry name" value="Ribosomal_bL25_CTC"/>
    <property type="match status" value="1"/>
</dbReference>
<evidence type="ECO:0000256" key="4">
    <source>
        <dbReference type="ARBA" id="ARBA00023274"/>
    </source>
</evidence>
<dbReference type="InterPro" id="IPR011035">
    <property type="entry name" value="Ribosomal_bL25/Gln-tRNA_synth"/>
</dbReference>
<dbReference type="Pfam" id="PF01386">
    <property type="entry name" value="Ribosomal_L25p"/>
    <property type="match status" value="1"/>
</dbReference>
<dbReference type="InterPro" id="IPR029751">
    <property type="entry name" value="Ribosomal_L25_dom"/>
</dbReference>
<dbReference type="GO" id="GO:0022625">
    <property type="term" value="C:cytosolic large ribosomal subunit"/>
    <property type="evidence" value="ECO:0007669"/>
    <property type="project" value="TreeGrafter"/>
</dbReference>
<dbReference type="InterPro" id="IPR001021">
    <property type="entry name" value="Ribosomal_bL25_long"/>
</dbReference>
<feature type="domain" description="Large ribosomal subunit protein bL25 beta" evidence="7">
    <location>
        <begin position="95"/>
        <end position="177"/>
    </location>
</feature>
<evidence type="ECO:0000256" key="1">
    <source>
        <dbReference type="ARBA" id="ARBA00022730"/>
    </source>
</evidence>
<dbReference type="InterPro" id="IPR020930">
    <property type="entry name" value="Ribosomal_uL5_bac-type"/>
</dbReference>
<evidence type="ECO:0000259" key="6">
    <source>
        <dbReference type="Pfam" id="PF01386"/>
    </source>
</evidence>
<dbReference type="Gene3D" id="2.170.120.20">
    <property type="entry name" value="Ribosomal protein L25, beta domain"/>
    <property type="match status" value="1"/>
</dbReference>
<dbReference type="NCBIfam" id="TIGR00731">
    <property type="entry name" value="bL25_bact_ctc"/>
    <property type="match status" value="1"/>
</dbReference>
<dbReference type="SUPFAM" id="SSF50715">
    <property type="entry name" value="Ribosomal protein L25-like"/>
    <property type="match status" value="1"/>
</dbReference>
<gene>
    <name evidence="5 8" type="primary">ctc</name>
    <name evidence="5" type="synonym">rplY</name>
    <name evidence="8" type="ORF">CLOTH_20450</name>
</gene>
<dbReference type="Gene3D" id="2.40.240.10">
    <property type="entry name" value="Ribosomal Protein L25, Chain P"/>
    <property type="match status" value="1"/>
</dbReference>
<evidence type="ECO:0000256" key="2">
    <source>
        <dbReference type="ARBA" id="ARBA00022884"/>
    </source>
</evidence>
<comment type="similarity">
    <text evidence="5">Belongs to the bacterial ribosomal protein bL25 family. CTC subfamily.</text>
</comment>
<reference evidence="8 9" key="1">
    <citation type="submission" date="2017-03" db="EMBL/GenBank/DDBJ databases">
        <title>Genome sequence of Clostridium thermoalcaliphilum DSM 7309.</title>
        <authorList>
            <person name="Poehlein A."/>
            <person name="Daniel R."/>
        </authorList>
    </citation>
    <scope>NUCLEOTIDE SEQUENCE [LARGE SCALE GENOMIC DNA]</scope>
    <source>
        <strain evidence="8 9">DSM 7309</strain>
    </source>
</reference>
<sequence length="185" mass="21359">MHLTLRDSFNMNNKKLRKQGLIPGIVYGKNFEPVQVVANKKELQEIYKTNKENKIFDVTFENEKHTVYIQEVQNHSIDKEIIHFDLHKVNKEDVIHTHIPVVLVNKDKLERQGLIVQQQLMDVEVKYNAYTQPAEIDIDISELGHGEHLRVADLQAPSGVDILGDYNTIVASVNYPKTYIETPDE</sequence>
<keyword evidence="9" id="KW-1185">Reference proteome</keyword>
<keyword evidence="2 5" id="KW-0694">RNA-binding</keyword>
<keyword evidence="1 5" id="KW-0699">rRNA-binding</keyword>
<dbReference type="InterPro" id="IPR020056">
    <property type="entry name" value="Rbsml_bL25/Gln-tRNA_synth_N"/>
</dbReference>
<feature type="domain" description="Large ribosomal subunit protein bL25 L25" evidence="6">
    <location>
        <begin position="10"/>
        <end position="86"/>
    </location>
</feature>
<comment type="subunit">
    <text evidence="5">Part of the 50S ribosomal subunit; part of the 5S rRNA/L5/L18/L25 subcomplex. Contacts the 5S rRNA. Binds to the 5S rRNA independently of L5 and L18.</text>
</comment>
<evidence type="ECO:0000256" key="5">
    <source>
        <dbReference type="HAMAP-Rule" id="MF_01334"/>
    </source>
</evidence>
<name>A0A1V4I410_9FIRM</name>
<dbReference type="Proteomes" id="UP000190140">
    <property type="component" value="Unassembled WGS sequence"/>
</dbReference>
<protein>
    <recommendedName>
        <fullName evidence="5">Large ribosomal subunit protein bL25</fullName>
    </recommendedName>
    <alternativeName>
        <fullName evidence="5">General stress protein CTC</fullName>
    </alternativeName>
</protein>
<dbReference type="InterPro" id="IPR037121">
    <property type="entry name" value="Ribosomal_bL25_C"/>
</dbReference>
<dbReference type="PANTHER" id="PTHR33284:SF1">
    <property type="entry name" value="RIBOSOMAL PROTEIN L25_GLN-TRNA SYNTHETASE, ANTI-CODON-BINDING DOMAIN-CONTAINING PROTEIN"/>
    <property type="match status" value="1"/>
</dbReference>
<evidence type="ECO:0000256" key="3">
    <source>
        <dbReference type="ARBA" id="ARBA00022980"/>
    </source>
</evidence>
<dbReference type="PANTHER" id="PTHR33284">
    <property type="entry name" value="RIBOSOMAL PROTEIN L25/GLN-TRNA SYNTHETASE, ANTI-CODON-BINDING DOMAIN-CONTAINING PROTEIN"/>
    <property type="match status" value="1"/>
</dbReference>
<dbReference type="InterPro" id="IPR020057">
    <property type="entry name" value="Ribosomal_bL25_b-dom"/>
</dbReference>
<dbReference type="Pfam" id="PF14693">
    <property type="entry name" value="Ribosomal_TL5_C"/>
    <property type="match status" value="1"/>
</dbReference>
<dbReference type="AlphaFoldDB" id="A0A1V4I410"/>
<dbReference type="GO" id="GO:0008097">
    <property type="term" value="F:5S rRNA binding"/>
    <property type="evidence" value="ECO:0007669"/>
    <property type="project" value="InterPro"/>
</dbReference>
<dbReference type="GO" id="GO:0003735">
    <property type="term" value="F:structural constituent of ribosome"/>
    <property type="evidence" value="ECO:0007669"/>
    <property type="project" value="InterPro"/>
</dbReference>
<keyword evidence="3 5" id="KW-0689">Ribosomal protein</keyword>
<proteinExistence type="inferred from homology"/>
<dbReference type="EMBL" id="MZGW01000017">
    <property type="protein sequence ID" value="OPJ54639.1"/>
    <property type="molecule type" value="Genomic_DNA"/>
</dbReference>
<comment type="caution">
    <text evidence="8">The sequence shown here is derived from an EMBL/GenBank/DDBJ whole genome shotgun (WGS) entry which is preliminary data.</text>
</comment>
<accession>A0A1V4I410</accession>
<dbReference type="OrthoDB" id="9790002at2"/>
<evidence type="ECO:0000313" key="9">
    <source>
        <dbReference type="Proteomes" id="UP000190140"/>
    </source>
</evidence>
<dbReference type="GO" id="GO:0006412">
    <property type="term" value="P:translation"/>
    <property type="evidence" value="ECO:0007669"/>
    <property type="project" value="UniProtKB-UniRule"/>
</dbReference>
<dbReference type="STRING" id="29349.CLOTH_20450"/>
<comment type="function">
    <text evidence="5">This is one of the proteins that binds to the 5S RNA in the ribosome where it forms part of the central protuberance.</text>
</comment>
<organism evidence="8 9">
    <name type="scientific">Alkalithermobacter paradoxus</name>
    <dbReference type="NCBI Taxonomy" id="29349"/>
    <lineage>
        <taxon>Bacteria</taxon>
        <taxon>Bacillati</taxon>
        <taxon>Bacillota</taxon>
        <taxon>Clostridia</taxon>
        <taxon>Peptostreptococcales</taxon>
        <taxon>Tepidibacteraceae</taxon>
        <taxon>Alkalithermobacter</taxon>
    </lineage>
</organism>
<dbReference type="RefSeq" id="WP_158080506.1">
    <property type="nucleotide sequence ID" value="NZ_MZGW01000017.1"/>
</dbReference>